<dbReference type="Proteomes" id="UP000199435">
    <property type="component" value="Unassembled WGS sequence"/>
</dbReference>
<feature type="transmembrane region" description="Helical" evidence="7">
    <location>
        <begin position="12"/>
        <end position="31"/>
    </location>
</feature>
<evidence type="ECO:0000256" key="3">
    <source>
        <dbReference type="ARBA" id="ARBA00022475"/>
    </source>
</evidence>
<keyword evidence="6 7" id="KW-0472">Membrane</keyword>
<comment type="subcellular location">
    <subcellularLocation>
        <location evidence="1">Cell membrane</location>
        <topology evidence="1">Multi-pass membrane protein</topology>
    </subcellularLocation>
</comment>
<organism evidence="8 9">
    <name type="scientific">Rhizobium miluonense</name>
    <dbReference type="NCBI Taxonomy" id="411945"/>
    <lineage>
        <taxon>Bacteria</taxon>
        <taxon>Pseudomonadati</taxon>
        <taxon>Pseudomonadota</taxon>
        <taxon>Alphaproteobacteria</taxon>
        <taxon>Hyphomicrobiales</taxon>
        <taxon>Rhizobiaceae</taxon>
        <taxon>Rhizobium/Agrobacterium group</taxon>
        <taxon>Rhizobium</taxon>
    </lineage>
</organism>
<comment type="similarity">
    <text evidence="2">Belongs to the DoxX family.</text>
</comment>
<accession>A0A1C3WYS7</accession>
<gene>
    <name evidence="8" type="ORF">GA0061102_104627</name>
</gene>
<evidence type="ECO:0000256" key="2">
    <source>
        <dbReference type="ARBA" id="ARBA00006679"/>
    </source>
</evidence>
<evidence type="ECO:0000256" key="6">
    <source>
        <dbReference type="ARBA" id="ARBA00023136"/>
    </source>
</evidence>
<evidence type="ECO:0000256" key="1">
    <source>
        <dbReference type="ARBA" id="ARBA00004651"/>
    </source>
</evidence>
<keyword evidence="4 7" id="KW-0812">Transmembrane</keyword>
<evidence type="ECO:0000313" key="9">
    <source>
        <dbReference type="Proteomes" id="UP000199435"/>
    </source>
</evidence>
<reference evidence="9" key="1">
    <citation type="submission" date="2016-08" db="EMBL/GenBank/DDBJ databases">
        <authorList>
            <person name="Varghese N."/>
            <person name="Submissions Spin"/>
        </authorList>
    </citation>
    <scope>NUCLEOTIDE SEQUENCE [LARGE SCALE GENOMIC DNA]</scope>
    <source>
        <strain evidence="9">HAMBI 2971</strain>
    </source>
</reference>
<dbReference type="OrthoDB" id="9808524at2"/>
<evidence type="ECO:0000256" key="7">
    <source>
        <dbReference type="SAM" id="Phobius"/>
    </source>
</evidence>
<dbReference type="PANTHER" id="PTHR33452:SF4">
    <property type="entry name" value="BLL4328 PROTEIN"/>
    <property type="match status" value="1"/>
</dbReference>
<keyword evidence="5 7" id="KW-1133">Transmembrane helix</keyword>
<feature type="transmembrane region" description="Helical" evidence="7">
    <location>
        <begin position="75"/>
        <end position="93"/>
    </location>
</feature>
<dbReference type="GO" id="GO:0005886">
    <property type="term" value="C:plasma membrane"/>
    <property type="evidence" value="ECO:0007669"/>
    <property type="project" value="UniProtKB-SubCell"/>
</dbReference>
<feature type="transmembrane region" description="Helical" evidence="7">
    <location>
        <begin position="51"/>
        <end position="70"/>
    </location>
</feature>
<feature type="transmembrane region" description="Helical" evidence="7">
    <location>
        <begin position="105"/>
        <end position="125"/>
    </location>
</feature>
<name>A0A1C3WYS7_9HYPH</name>
<dbReference type="EMBL" id="FMAH01000046">
    <property type="protein sequence ID" value="SCB44864.1"/>
    <property type="molecule type" value="Genomic_DNA"/>
</dbReference>
<sequence>MALSERLNQYQPYALTVLRIVIGLLFIEHGTQKLFGFPAGGHFTGSLPPLMLFQGVLEAFGGLAIVLGLFTRPVAFILCGNMAVAYFMAHMPQNFFPVNNQGDAAILYCFAFLFLIFAGPGLLAIDGRKK</sequence>
<protein>
    <submittedName>
        <fullName evidence="8">Putative oxidoreductase</fullName>
    </submittedName>
</protein>
<dbReference type="STRING" id="411945.GA0061102_104627"/>
<evidence type="ECO:0000256" key="4">
    <source>
        <dbReference type="ARBA" id="ARBA00022692"/>
    </source>
</evidence>
<dbReference type="Pfam" id="PF07681">
    <property type="entry name" value="DoxX"/>
    <property type="match status" value="1"/>
</dbReference>
<dbReference type="InterPro" id="IPR032808">
    <property type="entry name" value="DoxX"/>
</dbReference>
<keyword evidence="9" id="KW-1185">Reference proteome</keyword>
<dbReference type="InterPro" id="IPR051907">
    <property type="entry name" value="DoxX-like_oxidoreductase"/>
</dbReference>
<proteinExistence type="inferred from homology"/>
<evidence type="ECO:0000313" key="8">
    <source>
        <dbReference type="EMBL" id="SCB44864.1"/>
    </source>
</evidence>
<dbReference type="RefSeq" id="WP_092854915.1">
    <property type="nucleotide sequence ID" value="NZ_FMAH01000046.1"/>
</dbReference>
<keyword evidence="3" id="KW-1003">Cell membrane</keyword>
<dbReference type="PANTHER" id="PTHR33452">
    <property type="entry name" value="OXIDOREDUCTASE CATD-RELATED"/>
    <property type="match status" value="1"/>
</dbReference>
<evidence type="ECO:0000256" key="5">
    <source>
        <dbReference type="ARBA" id="ARBA00022989"/>
    </source>
</evidence>
<dbReference type="AlphaFoldDB" id="A0A1C3WYS7"/>